<protein>
    <submittedName>
        <fullName evidence="3">Membrane protein YkoI</fullName>
    </submittedName>
</protein>
<dbReference type="Gene3D" id="3.10.450.40">
    <property type="match status" value="1"/>
</dbReference>
<comment type="caution">
    <text evidence="3">The sequence shown here is derived from an EMBL/GenBank/DDBJ whole genome shotgun (WGS) entry which is preliminary data.</text>
</comment>
<dbReference type="EMBL" id="JABSNM010000017">
    <property type="protein sequence ID" value="NRT57652.1"/>
    <property type="molecule type" value="Genomic_DNA"/>
</dbReference>
<evidence type="ECO:0000313" key="3">
    <source>
        <dbReference type="EMBL" id="NRT57652.1"/>
    </source>
</evidence>
<gene>
    <name evidence="3" type="ORF">HNQ01_003409</name>
</gene>
<feature type="domain" description="PepSY" evidence="2">
    <location>
        <begin position="41"/>
        <end position="98"/>
    </location>
</feature>
<keyword evidence="1" id="KW-0732">Signal</keyword>
<accession>A0ABX2G8V1</accession>
<organism evidence="3 4">
    <name type="scientific">Sphaerotilus uruguayifluvii</name>
    <dbReference type="NCBI Taxonomy" id="2735897"/>
    <lineage>
        <taxon>Bacteria</taxon>
        <taxon>Pseudomonadati</taxon>
        <taxon>Pseudomonadota</taxon>
        <taxon>Betaproteobacteria</taxon>
        <taxon>Burkholderiales</taxon>
        <taxon>Sphaerotilaceae</taxon>
        <taxon>Sphaerotilus</taxon>
    </lineage>
</organism>
<name>A0ABX2G8V1_9BURK</name>
<evidence type="ECO:0000256" key="1">
    <source>
        <dbReference type="SAM" id="SignalP"/>
    </source>
</evidence>
<evidence type="ECO:0000259" key="2">
    <source>
        <dbReference type="Pfam" id="PF03413"/>
    </source>
</evidence>
<feature type="signal peptide" evidence="1">
    <location>
        <begin position="1"/>
        <end position="22"/>
    </location>
</feature>
<feature type="chain" id="PRO_5045814697" evidence="1">
    <location>
        <begin position="23"/>
        <end position="108"/>
    </location>
</feature>
<dbReference type="RefSeq" id="WP_353621730.1">
    <property type="nucleotide sequence ID" value="NZ_JABSNM010000017.1"/>
</dbReference>
<dbReference type="Proteomes" id="UP001516061">
    <property type="component" value="Unassembled WGS sequence"/>
</dbReference>
<keyword evidence="4" id="KW-1185">Reference proteome</keyword>
<dbReference type="Pfam" id="PF03413">
    <property type="entry name" value="PepSY"/>
    <property type="match status" value="1"/>
</dbReference>
<proteinExistence type="predicted"/>
<sequence>MAARVLPVLAAALLLVAPAAPAGDRDDHERARAAVEAGQILPLREILARVEREAPGTRVLEVELERRGPRWIYELRLLQPGGVMRKLRVDARNGAALAASAPGRHEDD</sequence>
<evidence type="ECO:0000313" key="4">
    <source>
        <dbReference type="Proteomes" id="UP001516061"/>
    </source>
</evidence>
<reference evidence="3 4" key="1">
    <citation type="submission" date="2020-05" db="EMBL/GenBank/DDBJ databases">
        <title>Genomic Encyclopedia of Type Strains, Phase IV (KMG-V): Genome sequencing to study the core and pangenomes of soil and plant-associated prokaryotes.</title>
        <authorList>
            <person name="Whitman W."/>
        </authorList>
    </citation>
    <scope>NUCLEOTIDE SEQUENCE [LARGE SCALE GENOMIC DNA]</scope>
    <source>
        <strain evidence="3 4">C29</strain>
    </source>
</reference>
<dbReference type="InterPro" id="IPR025711">
    <property type="entry name" value="PepSY"/>
</dbReference>